<dbReference type="Proteomes" id="UP000499080">
    <property type="component" value="Unassembled WGS sequence"/>
</dbReference>
<name>A0A4Y2STJ1_ARAVE</name>
<protein>
    <submittedName>
        <fullName evidence="2">Uncharacterized protein</fullName>
    </submittedName>
</protein>
<reference evidence="2 3" key="1">
    <citation type="journal article" date="2019" name="Sci. Rep.">
        <title>Orb-weaving spider Araneus ventricosus genome elucidates the spidroin gene catalogue.</title>
        <authorList>
            <person name="Kono N."/>
            <person name="Nakamura H."/>
            <person name="Ohtoshi R."/>
            <person name="Moran D.A.P."/>
            <person name="Shinohara A."/>
            <person name="Yoshida Y."/>
            <person name="Fujiwara M."/>
            <person name="Mori M."/>
            <person name="Tomita M."/>
            <person name="Arakawa K."/>
        </authorList>
    </citation>
    <scope>NUCLEOTIDE SEQUENCE [LARGE SCALE GENOMIC DNA]</scope>
</reference>
<gene>
    <name evidence="2" type="ORF">AVEN_268456_1</name>
</gene>
<evidence type="ECO:0000256" key="1">
    <source>
        <dbReference type="SAM" id="MobiDB-lite"/>
    </source>
</evidence>
<accession>A0A4Y2STJ1</accession>
<evidence type="ECO:0000313" key="2">
    <source>
        <dbReference type="EMBL" id="GBN91678.1"/>
    </source>
</evidence>
<evidence type="ECO:0000313" key="3">
    <source>
        <dbReference type="Proteomes" id="UP000499080"/>
    </source>
</evidence>
<sequence>MDSPLSESFVLEFKSYLDWPKISYQSLDEAFIINNIHLLDLKLVSRYQDMGENTMDVLEDVLEWDEIFKNRKRLFEFSDSDADDFLISPKKSKRSSDNKPKYSLGLSSNDGCSDKQISPYSINLGKGRVMEIKEFRSKYVLYGLE</sequence>
<keyword evidence="3" id="KW-1185">Reference proteome</keyword>
<dbReference type="AlphaFoldDB" id="A0A4Y2STJ1"/>
<feature type="region of interest" description="Disordered" evidence="1">
    <location>
        <begin position="84"/>
        <end position="110"/>
    </location>
</feature>
<dbReference type="EMBL" id="BGPR01024008">
    <property type="protein sequence ID" value="GBN91678.1"/>
    <property type="molecule type" value="Genomic_DNA"/>
</dbReference>
<proteinExistence type="predicted"/>
<comment type="caution">
    <text evidence="2">The sequence shown here is derived from an EMBL/GenBank/DDBJ whole genome shotgun (WGS) entry which is preliminary data.</text>
</comment>
<organism evidence="2 3">
    <name type="scientific">Araneus ventricosus</name>
    <name type="common">Orbweaver spider</name>
    <name type="synonym">Epeira ventricosa</name>
    <dbReference type="NCBI Taxonomy" id="182803"/>
    <lineage>
        <taxon>Eukaryota</taxon>
        <taxon>Metazoa</taxon>
        <taxon>Ecdysozoa</taxon>
        <taxon>Arthropoda</taxon>
        <taxon>Chelicerata</taxon>
        <taxon>Arachnida</taxon>
        <taxon>Araneae</taxon>
        <taxon>Araneomorphae</taxon>
        <taxon>Entelegynae</taxon>
        <taxon>Araneoidea</taxon>
        <taxon>Araneidae</taxon>
        <taxon>Araneus</taxon>
    </lineage>
</organism>